<dbReference type="KEGG" id="vg:28799614"/>
<sequence>MNESISAAMAKIYAYDQERPALIAAGNQALVRLAPIALQPTDQARTIGRFLLGLYNGEEFPFDLTDLRGLDLDLFQDCLAVLVMDYSPELEVHERVPDGDAIWQRLIELWAPEAA</sequence>
<dbReference type="Proteomes" id="UP000201753">
    <property type="component" value="Segment"/>
</dbReference>
<dbReference type="Pfam" id="PF24720">
    <property type="entry name" value="DUF7673"/>
    <property type="match status" value="1"/>
</dbReference>
<dbReference type="GeneID" id="28799614"/>
<accession>A0A0U4JP55</accession>
<proteinExistence type="predicted"/>
<organism evidence="2 3">
    <name type="scientific">Pseudomonas phage phi3</name>
    <dbReference type="NCBI Taxonomy" id="1754217"/>
    <lineage>
        <taxon>Viruses</taxon>
        <taxon>Duplodnaviria</taxon>
        <taxon>Heunggongvirae</taxon>
        <taxon>Uroviricota</taxon>
        <taxon>Caudoviricetes</taxon>
        <taxon>Peduoviridae</taxon>
        <taxon>Phitrevirus</taxon>
        <taxon>Phitrevirus phi3</taxon>
    </lineage>
</organism>
<name>A0A0U4JP55_9CAUD</name>
<dbReference type="RefSeq" id="YP_009276430.1">
    <property type="nucleotide sequence ID" value="NC_030940.1"/>
</dbReference>
<evidence type="ECO:0000313" key="2">
    <source>
        <dbReference type="EMBL" id="ALY08251.1"/>
    </source>
</evidence>
<dbReference type="InterPro" id="IPR056090">
    <property type="entry name" value="DUF7673"/>
</dbReference>
<dbReference type="EMBL" id="KT887559">
    <property type="protein sequence ID" value="ALY08251.1"/>
    <property type="molecule type" value="Genomic_DNA"/>
</dbReference>
<evidence type="ECO:0000313" key="3">
    <source>
        <dbReference type="Proteomes" id="UP000201753"/>
    </source>
</evidence>
<protein>
    <recommendedName>
        <fullName evidence="1">DUF7673 domain-containing protein</fullName>
    </recommendedName>
</protein>
<reference evidence="2 3" key="1">
    <citation type="journal article" date="2015" name="MBio">
        <title>Phylogenetic Distribution of CRISPR-Cas Systems in Antibiotic-Resistant Pseudomonas aeruginosa.</title>
        <authorList>
            <person name="van Belkum A."/>
            <person name="Soriaga L.B."/>
            <person name="LaFave M.C."/>
            <person name="Akella S."/>
            <person name="Veyrieras J.B."/>
            <person name="Barbu E.M."/>
            <person name="Shortridge D."/>
            <person name="Blanc B."/>
            <person name="Hannum G."/>
            <person name="Zambardi G."/>
            <person name="Miller K."/>
            <person name="Enright M.C."/>
            <person name="Mugnier N."/>
            <person name="Brami D."/>
            <person name="Schicklin S."/>
            <person name="Felderman M."/>
            <person name="Schwartz A.S."/>
            <person name="Richardson T.H."/>
            <person name="Peterson T.C."/>
            <person name="Hubby B."/>
            <person name="Cady K.C."/>
        </authorList>
    </citation>
    <scope>NUCLEOTIDE SEQUENCE [LARGE SCALE GENOMIC DNA]</scope>
</reference>
<evidence type="ECO:0000259" key="1">
    <source>
        <dbReference type="Pfam" id="PF24720"/>
    </source>
</evidence>
<dbReference type="OrthoDB" id="38548at10239"/>
<keyword evidence="3" id="KW-1185">Reference proteome</keyword>
<feature type="domain" description="DUF7673" evidence="1">
    <location>
        <begin position="28"/>
        <end position="110"/>
    </location>
</feature>